<accession>A0AAU7ZXI6</accession>
<proteinExistence type="predicted"/>
<protein>
    <submittedName>
        <fullName evidence="1">Uncharacterized protein</fullName>
    </submittedName>
</protein>
<evidence type="ECO:0000313" key="1">
    <source>
        <dbReference type="EMBL" id="XCC45344.1"/>
    </source>
</evidence>
<dbReference type="Gene3D" id="1.10.287.890">
    <property type="entry name" value="Crystal structure of tRNA isopentenylpyrophosphate transferase (bh2366) domain"/>
    <property type="match status" value="1"/>
</dbReference>
<organism evidence="1">
    <name type="scientific">Candidatus Shikimatogenerans sp. Ttur</name>
    <dbReference type="NCBI Taxonomy" id="3158569"/>
    <lineage>
        <taxon>Bacteria</taxon>
        <taxon>Pseudomonadati</taxon>
        <taxon>Bacteroidota</taxon>
        <taxon>Flavobacteriia</taxon>
        <taxon>Flavobacteriales</taxon>
        <taxon>Candidatus Shikimatogenerans</taxon>
    </lineage>
</organism>
<dbReference type="EMBL" id="CP158689">
    <property type="protein sequence ID" value="XCC45344.1"/>
    <property type="molecule type" value="Genomic_DNA"/>
</dbReference>
<dbReference type="Pfam" id="PF01715">
    <property type="entry name" value="IPPT"/>
    <property type="match status" value="1"/>
</dbReference>
<dbReference type="AlphaFoldDB" id="A0AAU7ZXI6"/>
<name>A0AAU7ZXI6_9FLAO</name>
<sequence>MLYEKIINIYIKKKIKIIKIGLYNNIKNIYKQINNNVNFMFKNNIIYEIKKIFFNIKKKKKINCIGYKLICNFFKKKNNLLNIINKIKIYTKKYVKKQII</sequence>
<reference evidence="1" key="1">
    <citation type="submission" date="2024-06" db="EMBL/GenBank/DDBJ databases">
        <title>Diversity, functionality, and evolutionary history of bacterial symbionts in false click beetles (Coleoptera, Throscidae).</title>
        <authorList>
            <person name="Wierz J.C."/>
            <person name="Malm H."/>
            <person name="Kaltenpoth M."/>
            <person name="Engl T."/>
        </authorList>
    </citation>
    <scope>NUCLEOTIDE SEQUENCE</scope>
    <source>
        <strain evidence="1">Ttur</strain>
    </source>
</reference>
<gene>
    <name evidence="1" type="ORF">ABUS76_00255</name>
</gene>